<feature type="domain" description="DJ-1/PfpI" evidence="1">
    <location>
        <begin position="60"/>
        <end position="221"/>
    </location>
</feature>
<dbReference type="STRING" id="226505.SAMN05444394_1898"/>
<dbReference type="OrthoDB" id="6382410at2"/>
<evidence type="ECO:0000313" key="2">
    <source>
        <dbReference type="EMBL" id="SIN79981.1"/>
    </source>
</evidence>
<reference evidence="3" key="1">
    <citation type="submission" date="2016-11" db="EMBL/GenBank/DDBJ databases">
        <authorList>
            <person name="Varghese N."/>
            <person name="Submissions S."/>
        </authorList>
    </citation>
    <scope>NUCLEOTIDE SEQUENCE [LARGE SCALE GENOMIC DNA]</scope>
    <source>
        <strain evidence="3">DSM 15292</strain>
    </source>
</reference>
<keyword evidence="3" id="KW-1185">Reference proteome</keyword>
<dbReference type="EMBL" id="FSRC01000001">
    <property type="protein sequence ID" value="SIN79981.1"/>
    <property type="molecule type" value="Genomic_DNA"/>
</dbReference>
<accession>A0A1N6EAJ3</accession>
<dbReference type="CDD" id="cd03139">
    <property type="entry name" value="GATase1_PfpI_2"/>
    <property type="match status" value="1"/>
</dbReference>
<gene>
    <name evidence="2" type="ORF">SAMN05444394_1898</name>
</gene>
<dbReference type="RefSeq" id="WP_084560905.1">
    <property type="nucleotide sequence ID" value="NZ_FSRC01000001.1"/>
</dbReference>
<organism evidence="2 3">
    <name type="scientific">Algoriphagus halophilus</name>
    <dbReference type="NCBI Taxonomy" id="226505"/>
    <lineage>
        <taxon>Bacteria</taxon>
        <taxon>Pseudomonadati</taxon>
        <taxon>Bacteroidota</taxon>
        <taxon>Cytophagia</taxon>
        <taxon>Cytophagales</taxon>
        <taxon>Cyclobacteriaceae</taxon>
        <taxon>Algoriphagus</taxon>
    </lineage>
</organism>
<protein>
    <submittedName>
        <fullName evidence="2">DJ-1/PfpI family protein</fullName>
    </submittedName>
</protein>
<dbReference type="GO" id="GO:0006355">
    <property type="term" value="P:regulation of DNA-templated transcription"/>
    <property type="evidence" value="ECO:0007669"/>
    <property type="project" value="TreeGrafter"/>
</dbReference>
<dbReference type="PANTHER" id="PTHR43130:SF14">
    <property type="entry name" value="DJ-1_PFPI DOMAIN-CONTAINING PROTEIN"/>
    <property type="match status" value="1"/>
</dbReference>
<dbReference type="Gene3D" id="3.40.50.880">
    <property type="match status" value="1"/>
</dbReference>
<dbReference type="SUPFAM" id="SSF52317">
    <property type="entry name" value="Class I glutamine amidotransferase-like"/>
    <property type="match status" value="1"/>
</dbReference>
<dbReference type="Proteomes" id="UP000185221">
    <property type="component" value="Unassembled WGS sequence"/>
</dbReference>
<evidence type="ECO:0000259" key="1">
    <source>
        <dbReference type="Pfam" id="PF01965"/>
    </source>
</evidence>
<dbReference type="InterPro" id="IPR002818">
    <property type="entry name" value="DJ-1/PfpI"/>
</dbReference>
<dbReference type="AlphaFoldDB" id="A0A1N6EAJ3"/>
<sequence length="344" mass="38105">MLKPILSLLFSLMLLVPGLPNNPAQYICPPCGAACDSLIYEGPGICPHCHMPLIRKEEVKTIAFYLQDGVEVLDFAGPLEVFSYAGYRVFTVSKSKNPIKSQGVLKVTPDYSIEDAPKADVLAFFGGNAASAYQDPAVIDWIKQQADTDYYFSVCTGAFLLAESGILDGQTATTFHDALDNLEENYPTIDVRKDVRFVDNGKVVTTAGISAGIDGALHLVAKFQGLTKAKRTAFYMEYDNWVPGDGLILTEEDPYEFLDADFGLSEYTGVFEYKEGATLEFVLVDHSPDLHAIIKGVKFPLFFETENIFSDVDGDLVYFERDSKGKVRGYRIQKEGVLFEKIKE</sequence>
<name>A0A1N6EAJ3_9BACT</name>
<dbReference type="PANTHER" id="PTHR43130">
    <property type="entry name" value="ARAC-FAMILY TRANSCRIPTIONAL REGULATOR"/>
    <property type="match status" value="1"/>
</dbReference>
<evidence type="ECO:0000313" key="3">
    <source>
        <dbReference type="Proteomes" id="UP000185221"/>
    </source>
</evidence>
<dbReference type="InterPro" id="IPR029062">
    <property type="entry name" value="Class_I_gatase-like"/>
</dbReference>
<dbReference type="InterPro" id="IPR052158">
    <property type="entry name" value="INH-QAR"/>
</dbReference>
<proteinExistence type="predicted"/>
<dbReference type="Pfam" id="PF01965">
    <property type="entry name" value="DJ-1_PfpI"/>
    <property type="match status" value="1"/>
</dbReference>